<dbReference type="Pfam" id="PF10342">
    <property type="entry name" value="Kre9_KNH"/>
    <property type="match status" value="1"/>
</dbReference>
<evidence type="ECO:0000313" key="5">
    <source>
        <dbReference type="Proteomes" id="UP000076532"/>
    </source>
</evidence>
<evidence type="ECO:0000259" key="3">
    <source>
        <dbReference type="Pfam" id="PF10342"/>
    </source>
</evidence>
<feature type="signal peptide" evidence="2">
    <location>
        <begin position="1"/>
        <end position="17"/>
    </location>
</feature>
<reference evidence="4 5" key="1">
    <citation type="journal article" date="2016" name="Mol. Biol. Evol.">
        <title>Comparative Genomics of Early-Diverging Mushroom-Forming Fungi Provides Insights into the Origins of Lignocellulose Decay Capabilities.</title>
        <authorList>
            <person name="Nagy L.G."/>
            <person name="Riley R."/>
            <person name="Tritt A."/>
            <person name="Adam C."/>
            <person name="Daum C."/>
            <person name="Floudas D."/>
            <person name="Sun H."/>
            <person name="Yadav J.S."/>
            <person name="Pangilinan J."/>
            <person name="Larsson K.H."/>
            <person name="Matsuura K."/>
            <person name="Barry K."/>
            <person name="Labutti K."/>
            <person name="Kuo R."/>
            <person name="Ohm R.A."/>
            <person name="Bhattacharya S.S."/>
            <person name="Shirouzu T."/>
            <person name="Yoshinaga Y."/>
            <person name="Martin F.M."/>
            <person name="Grigoriev I.V."/>
            <person name="Hibbett D.S."/>
        </authorList>
    </citation>
    <scope>NUCLEOTIDE SEQUENCE [LARGE SCALE GENOMIC DNA]</scope>
    <source>
        <strain evidence="4 5">CBS 109695</strain>
    </source>
</reference>
<evidence type="ECO:0000313" key="4">
    <source>
        <dbReference type="EMBL" id="KZP30852.1"/>
    </source>
</evidence>
<keyword evidence="5" id="KW-1185">Reference proteome</keyword>
<dbReference type="OrthoDB" id="2432613at2759"/>
<dbReference type="InterPro" id="IPR045328">
    <property type="entry name" value="Kre9/Knh1"/>
</dbReference>
<dbReference type="PANTHER" id="PTHR28154">
    <property type="entry name" value="CELL WALL SYNTHESIS PROTEIN KNH1-RELATED"/>
    <property type="match status" value="1"/>
</dbReference>
<feature type="chain" id="PRO_5007880175" description="Yeast cell wall synthesis Kre9/Knh1-like N-terminal domain-containing protein" evidence="2">
    <location>
        <begin position="18"/>
        <end position="219"/>
    </location>
</feature>
<name>A0A166TQ24_9AGAM</name>
<protein>
    <recommendedName>
        <fullName evidence="3">Yeast cell wall synthesis Kre9/Knh1-like N-terminal domain-containing protein</fullName>
    </recommendedName>
</protein>
<sequence>MFSSSLIVLAVAASAFADIYVTSPTSASNFVGGQPCTVSWQEDNTVPLLAAFGPAIVSIYAGNSQQQTLLQTITPSVDVSTTSALVFTPDPTIGANADEYFVRFQSVSLMNAAYPALAFSAKFTMSGMTGTFNSSVQAEIDGQSTAPIGGTAAASASGASAPATSASATGTSVQGAAAKTTGASGSSSTGAANGAAKITGASMTAFVAAAAAIFGATFC</sequence>
<proteinExistence type="predicted"/>
<dbReference type="Proteomes" id="UP000076532">
    <property type="component" value="Unassembled WGS sequence"/>
</dbReference>
<evidence type="ECO:0000256" key="1">
    <source>
        <dbReference type="ARBA" id="ARBA00022729"/>
    </source>
</evidence>
<dbReference type="PANTHER" id="PTHR28154:SF1">
    <property type="entry name" value="CELL WALL SYNTHESIS PROTEIN KNH1-RELATED"/>
    <property type="match status" value="1"/>
</dbReference>
<organism evidence="4 5">
    <name type="scientific">Athelia psychrophila</name>
    <dbReference type="NCBI Taxonomy" id="1759441"/>
    <lineage>
        <taxon>Eukaryota</taxon>
        <taxon>Fungi</taxon>
        <taxon>Dikarya</taxon>
        <taxon>Basidiomycota</taxon>
        <taxon>Agaricomycotina</taxon>
        <taxon>Agaricomycetes</taxon>
        <taxon>Agaricomycetidae</taxon>
        <taxon>Atheliales</taxon>
        <taxon>Atheliaceae</taxon>
        <taxon>Athelia</taxon>
    </lineage>
</organism>
<dbReference type="GO" id="GO:0042546">
    <property type="term" value="P:cell wall biogenesis"/>
    <property type="evidence" value="ECO:0007669"/>
    <property type="project" value="InterPro"/>
</dbReference>
<accession>A0A166TQ24</accession>
<evidence type="ECO:0000256" key="2">
    <source>
        <dbReference type="SAM" id="SignalP"/>
    </source>
</evidence>
<dbReference type="AlphaFoldDB" id="A0A166TQ24"/>
<gene>
    <name evidence="4" type="ORF">FIBSPDRAFT_917037</name>
</gene>
<dbReference type="STRING" id="436010.A0A166TQ24"/>
<feature type="domain" description="Yeast cell wall synthesis Kre9/Knh1-like N-terminal" evidence="3">
    <location>
        <begin position="23"/>
        <end position="124"/>
    </location>
</feature>
<dbReference type="InterPro" id="IPR018466">
    <property type="entry name" value="Kre9/Knh1-like_N"/>
</dbReference>
<keyword evidence="1 2" id="KW-0732">Signal</keyword>
<dbReference type="GO" id="GO:0006078">
    <property type="term" value="P:(1-&gt;6)-beta-D-glucan biosynthetic process"/>
    <property type="evidence" value="ECO:0007669"/>
    <property type="project" value="InterPro"/>
</dbReference>
<dbReference type="EMBL" id="KV417492">
    <property type="protein sequence ID" value="KZP30852.1"/>
    <property type="molecule type" value="Genomic_DNA"/>
</dbReference>